<evidence type="ECO:0000256" key="1">
    <source>
        <dbReference type="ARBA" id="ARBA00008520"/>
    </source>
</evidence>
<dbReference type="GO" id="GO:0055052">
    <property type="term" value="C:ATP-binding cassette (ABC) transporter complex, substrate-binding subunit-containing"/>
    <property type="evidence" value="ECO:0007669"/>
    <property type="project" value="TreeGrafter"/>
</dbReference>
<sequence length="442" mass="51153">MLTRKAMAIFLVIMIVFSLYITSCNNKNGVGQQREDTEKREWQGIITIWDFPRWPDEKGNRFHWIQEKIKEFEKENPGIFIELRKLDWENGVFELNAALSSQTYPDIVPNALNYIYVQQGYVEPVEEYFSKEELRDFYKSALDALTYDKRIWGFPVFMTTYAMFLNLDIFRERNVEPPQDGIWTWDEFVTKLKKLTFDRDGDGKTDVYGFHSFIKEGYYNLWGIITSDGALPFSDDLTQFTLHYPEGVSGLEKLVDLVNKHKVTPPEFGKDGPNEAWGAFAENKKIAVYPAGSWAVKVLADKQKEGKGFNFGIAGYPVGKLGMPNIIHPCVGGYMLLKQENEKKREACVKFLKRITSPEEQKRFKDYGVFPARKSAGNLYIDNPYFTRIQEMLGFTTPVPNHPLWHKIEPILQREIRKAVLGEKAAKQALEDAKVEIEMLLE</sequence>
<keyword evidence="5" id="KW-1185">Reference proteome</keyword>
<protein>
    <submittedName>
        <fullName evidence="4">Multiple sugar-binding protein</fullName>
    </submittedName>
</protein>
<dbReference type="InterPro" id="IPR006059">
    <property type="entry name" value="SBP"/>
</dbReference>
<dbReference type="KEGG" id="kme:H0A61_02741"/>
<dbReference type="Gene3D" id="3.40.190.10">
    <property type="entry name" value="Periplasmic binding protein-like II"/>
    <property type="match status" value="1"/>
</dbReference>
<evidence type="ECO:0000313" key="4">
    <source>
        <dbReference type="EMBL" id="QSQ10336.1"/>
    </source>
</evidence>
<comment type="similarity">
    <text evidence="1">Belongs to the bacterial solute-binding protein 1 family.</text>
</comment>
<dbReference type="GO" id="GO:0042956">
    <property type="term" value="P:maltodextrin transmembrane transport"/>
    <property type="evidence" value="ECO:0007669"/>
    <property type="project" value="TreeGrafter"/>
</dbReference>
<dbReference type="SUPFAM" id="SSF53850">
    <property type="entry name" value="Periplasmic binding protein-like II"/>
    <property type="match status" value="1"/>
</dbReference>
<gene>
    <name evidence="4" type="primary">msmE</name>
    <name evidence="4" type="ORF">H0A61_02741</name>
</gene>
<evidence type="ECO:0000313" key="5">
    <source>
        <dbReference type="Proteomes" id="UP000662904"/>
    </source>
</evidence>
<dbReference type="PANTHER" id="PTHR30061">
    <property type="entry name" value="MALTOSE-BINDING PERIPLASMIC PROTEIN"/>
    <property type="match status" value="1"/>
</dbReference>
<dbReference type="GO" id="GO:1901982">
    <property type="term" value="F:maltose binding"/>
    <property type="evidence" value="ECO:0007669"/>
    <property type="project" value="TreeGrafter"/>
</dbReference>
<dbReference type="Proteomes" id="UP000662904">
    <property type="component" value="Chromosome"/>
</dbReference>
<dbReference type="PANTHER" id="PTHR30061:SF50">
    <property type="entry name" value="MALTOSE_MALTODEXTRIN-BINDING PERIPLASMIC PROTEIN"/>
    <property type="match status" value="1"/>
</dbReference>
<dbReference type="EMBL" id="CP059066">
    <property type="protein sequence ID" value="QSQ10336.1"/>
    <property type="molecule type" value="Genomic_DNA"/>
</dbReference>
<proteinExistence type="inferred from homology"/>
<evidence type="ECO:0000256" key="2">
    <source>
        <dbReference type="ARBA" id="ARBA00022448"/>
    </source>
</evidence>
<dbReference type="Pfam" id="PF13416">
    <property type="entry name" value="SBP_bac_8"/>
    <property type="match status" value="1"/>
</dbReference>
<accession>A0A8A0RT64</accession>
<evidence type="ECO:0000256" key="3">
    <source>
        <dbReference type="ARBA" id="ARBA00022729"/>
    </source>
</evidence>
<dbReference type="RefSeq" id="WP_206707645.1">
    <property type="nucleotide sequence ID" value="NZ_CP059066.1"/>
</dbReference>
<keyword evidence="2" id="KW-0813">Transport</keyword>
<name>A0A8A0RT64_9FIRM</name>
<dbReference type="GO" id="GO:0015768">
    <property type="term" value="P:maltose transport"/>
    <property type="evidence" value="ECO:0007669"/>
    <property type="project" value="TreeGrafter"/>
</dbReference>
<reference evidence="4" key="1">
    <citation type="submission" date="2020-07" db="EMBL/GenBank/DDBJ databases">
        <title>Koleobacter methoxysyntrophicus gen. nov., sp. nov., a novel anaerobic bacterium isolated from deep subsurface oil field and proposal of Koleobacterales ord. nov. in the phylum Firmicutes.</title>
        <authorList>
            <person name="Sakamoto S."/>
            <person name="Tamaki H."/>
        </authorList>
    </citation>
    <scope>NUCLEOTIDE SEQUENCE</scope>
    <source>
        <strain evidence="4">NRmbB1</strain>
    </source>
</reference>
<keyword evidence="3" id="KW-0732">Signal</keyword>
<organism evidence="4 5">
    <name type="scientific">Koleobacter methoxysyntrophicus</name>
    <dbReference type="NCBI Taxonomy" id="2751313"/>
    <lineage>
        <taxon>Bacteria</taxon>
        <taxon>Bacillati</taxon>
        <taxon>Bacillota</taxon>
        <taxon>Clostridia</taxon>
        <taxon>Koleobacterales</taxon>
        <taxon>Koleobacteraceae</taxon>
        <taxon>Koleobacter</taxon>
    </lineage>
</organism>
<dbReference type="AlphaFoldDB" id="A0A8A0RT64"/>